<comment type="similarity">
    <text evidence="2">Belongs to the NAD(P)-dependent epimerase/dehydratase family.</text>
</comment>
<dbReference type="Proteomes" id="UP000198824">
    <property type="component" value="Unassembled WGS sequence"/>
</dbReference>
<dbReference type="PANTHER" id="PTHR43000">
    <property type="entry name" value="DTDP-D-GLUCOSE 4,6-DEHYDRATASE-RELATED"/>
    <property type="match status" value="1"/>
</dbReference>
<organism evidence="4 5">
    <name type="scientific">Sphingomonas jatrophae</name>
    <dbReference type="NCBI Taxonomy" id="1166337"/>
    <lineage>
        <taxon>Bacteria</taxon>
        <taxon>Pseudomonadati</taxon>
        <taxon>Pseudomonadota</taxon>
        <taxon>Alphaproteobacteria</taxon>
        <taxon>Sphingomonadales</taxon>
        <taxon>Sphingomonadaceae</taxon>
        <taxon>Sphingomonas</taxon>
    </lineage>
</organism>
<dbReference type="Pfam" id="PF01370">
    <property type="entry name" value="Epimerase"/>
    <property type="match status" value="1"/>
</dbReference>
<gene>
    <name evidence="4" type="ORF">SAMN05192580_1449</name>
</gene>
<reference evidence="4 5" key="1">
    <citation type="submission" date="2016-10" db="EMBL/GenBank/DDBJ databases">
        <authorList>
            <person name="de Groot N.N."/>
        </authorList>
    </citation>
    <scope>NUCLEOTIDE SEQUENCE [LARGE SCALE GENOMIC DNA]</scope>
    <source>
        <strain evidence="4 5">S5-249</strain>
    </source>
</reference>
<proteinExistence type="inferred from homology"/>
<accession>A0A1I6K8K7</accession>
<evidence type="ECO:0000259" key="3">
    <source>
        <dbReference type="Pfam" id="PF01370"/>
    </source>
</evidence>
<evidence type="ECO:0000256" key="2">
    <source>
        <dbReference type="ARBA" id="ARBA00007637"/>
    </source>
</evidence>
<comment type="pathway">
    <text evidence="1">Bacterial outer membrane biogenesis; LPS O-antigen biosynthesis.</text>
</comment>
<dbReference type="Gene3D" id="3.40.50.720">
    <property type="entry name" value="NAD(P)-binding Rossmann-like Domain"/>
    <property type="match status" value="1"/>
</dbReference>
<keyword evidence="5" id="KW-1185">Reference proteome</keyword>
<evidence type="ECO:0000256" key="1">
    <source>
        <dbReference type="ARBA" id="ARBA00005125"/>
    </source>
</evidence>
<dbReference type="SUPFAM" id="SSF51735">
    <property type="entry name" value="NAD(P)-binding Rossmann-fold domains"/>
    <property type="match status" value="1"/>
</dbReference>
<evidence type="ECO:0000313" key="5">
    <source>
        <dbReference type="Proteomes" id="UP000198824"/>
    </source>
</evidence>
<dbReference type="EMBL" id="FOZG01000001">
    <property type="protein sequence ID" value="SFR87571.1"/>
    <property type="molecule type" value="Genomic_DNA"/>
</dbReference>
<sequence>MKRAEVEGSRILITGATGMFARPLVQALAKHAEVFAAARYRKQADHDDIAGLGAHPVRIDLSDPASLFAIPAVDYVVNAAVAKSGDWTSDLRENAEGVGHLIAHCRSAKAFLHISTTGVYAFEGGKARAETDPLGDNHRSMMPTYSIAKIATESVARFAATSFGVPLVIARLSVPYGDMGGWPVMHLMQMKHGQAISVHPQAPNAYNPLHVDDYVDKIPWLLGAAGGAPVTVNFGGSQAVSIEEWSAYLGELTGLTPTFREDTSAFGGLPIDTTRMHELIGETKVDWRDGMARMVRAVAPDMLIAEPEQAR</sequence>
<dbReference type="InterPro" id="IPR036291">
    <property type="entry name" value="NAD(P)-bd_dom_sf"/>
</dbReference>
<dbReference type="AlphaFoldDB" id="A0A1I6K8K7"/>
<dbReference type="OrthoDB" id="5735947at2"/>
<feature type="domain" description="NAD-dependent epimerase/dehydratase" evidence="3">
    <location>
        <begin position="11"/>
        <end position="233"/>
    </location>
</feature>
<dbReference type="InterPro" id="IPR001509">
    <property type="entry name" value="Epimerase_deHydtase"/>
</dbReference>
<dbReference type="RefSeq" id="WP_093312803.1">
    <property type="nucleotide sequence ID" value="NZ_FOZG01000001.1"/>
</dbReference>
<name>A0A1I6K8K7_9SPHN</name>
<dbReference type="STRING" id="1166337.SAMN05192580_1449"/>
<evidence type="ECO:0000313" key="4">
    <source>
        <dbReference type="EMBL" id="SFR87571.1"/>
    </source>
</evidence>
<protein>
    <submittedName>
        <fullName evidence="4">Nucleoside-diphosphate-sugar epimerase</fullName>
    </submittedName>
</protein>